<dbReference type="Pfam" id="PF10672">
    <property type="entry name" value="Methyltrans_SAM"/>
    <property type="match status" value="1"/>
</dbReference>
<dbReference type="InterPro" id="IPR029063">
    <property type="entry name" value="SAM-dependent_MTases_sf"/>
</dbReference>
<keyword evidence="1 5" id="KW-0489">Methyltransferase</keyword>
<dbReference type="Proteomes" id="UP000442694">
    <property type="component" value="Unassembled WGS sequence"/>
</dbReference>
<name>A0A833JAU4_9BACT</name>
<comment type="caution">
    <text evidence="5">The sequence shown here is derived from an EMBL/GenBank/DDBJ whole genome shotgun (WGS) entry which is preliminary data.</text>
</comment>
<proteinExistence type="predicted"/>
<dbReference type="EMBL" id="WFLN01000011">
    <property type="protein sequence ID" value="KAB8027740.1"/>
    <property type="molecule type" value="Genomic_DNA"/>
</dbReference>
<evidence type="ECO:0000256" key="2">
    <source>
        <dbReference type="ARBA" id="ARBA00022679"/>
    </source>
</evidence>
<keyword evidence="2 5" id="KW-0808">Transferase</keyword>
<dbReference type="CDD" id="cd02440">
    <property type="entry name" value="AdoMet_MTases"/>
    <property type="match status" value="1"/>
</dbReference>
<dbReference type="Gene3D" id="3.40.50.150">
    <property type="entry name" value="Vaccinia Virus protein VP39"/>
    <property type="match status" value="1"/>
</dbReference>
<dbReference type="SUPFAM" id="SSF53335">
    <property type="entry name" value="S-adenosyl-L-methionine-dependent methyltransferases"/>
    <property type="match status" value="1"/>
</dbReference>
<gene>
    <name evidence="5" type="ORF">GCL57_14110</name>
</gene>
<dbReference type="InterPro" id="IPR019614">
    <property type="entry name" value="SAM-dep_methyl-trfase"/>
</dbReference>
<evidence type="ECO:0000256" key="1">
    <source>
        <dbReference type="ARBA" id="ARBA00022603"/>
    </source>
</evidence>
<evidence type="ECO:0000256" key="3">
    <source>
        <dbReference type="ARBA" id="ARBA00022691"/>
    </source>
</evidence>
<dbReference type="GO" id="GO:0008168">
    <property type="term" value="F:methyltransferase activity"/>
    <property type="evidence" value="ECO:0007669"/>
    <property type="project" value="UniProtKB-KW"/>
</dbReference>
<evidence type="ECO:0000259" key="4">
    <source>
        <dbReference type="Pfam" id="PF10672"/>
    </source>
</evidence>
<reference evidence="5 6" key="1">
    <citation type="submission" date="2019-10" db="EMBL/GenBank/DDBJ databases">
        <title>New genus of Silvanigrellaceae.</title>
        <authorList>
            <person name="Pitt A."/>
            <person name="Hahn M.W."/>
        </authorList>
    </citation>
    <scope>NUCLEOTIDE SEQUENCE [LARGE SCALE GENOMIC DNA]</scope>
    <source>
        <strain evidence="5 6">33A1-SZDP</strain>
    </source>
</reference>
<organism evidence="5 6">
    <name type="scientific">Fluviispira multicolorata</name>
    <dbReference type="NCBI Taxonomy" id="2654512"/>
    <lineage>
        <taxon>Bacteria</taxon>
        <taxon>Pseudomonadati</taxon>
        <taxon>Bdellovibrionota</taxon>
        <taxon>Oligoflexia</taxon>
        <taxon>Silvanigrellales</taxon>
        <taxon>Silvanigrellaceae</taxon>
        <taxon>Fluviispira</taxon>
    </lineage>
</organism>
<protein>
    <submittedName>
        <fullName evidence="5">Methyltransferase</fullName>
    </submittedName>
</protein>
<dbReference type="PANTHER" id="PTHR43042:SF3">
    <property type="entry name" value="RIBOSOMAL RNA LARGE SUBUNIT METHYLTRANSFERASE YWBD-RELATED"/>
    <property type="match status" value="1"/>
</dbReference>
<sequence>MDSMFKNRLEKNFNSHKKWAKRENVTAFRIYDKDIPEYSYSIDYYDGSIVVYEYERGKASLRYTEEYMKADKEQLEEVILAIKTLFEIDESKIFLKLRKRQKGLFQYERQDEKEVIKIVSEGDMKFKVNLSDYLDSGLFLDHRKTRQIVKKNATEKKVLNLFAYTGSVSIAAALGNAEYITTVDMSNTYLKWAEENFNLNKIPVSRHEFIRADIMSWLPTVSYRSKKYDFIFLDPPSFSNSKKMHESFDVQKDYIFLLNQCEKLLNSKGKILFSCNLRSFKIDKNIFTDKFDIEDLTKKTIPKDFRNERIHHAWMLTKKI</sequence>
<feature type="domain" description="S-adenosylmethionine-dependent methyltransferase" evidence="4">
    <location>
        <begin position="88"/>
        <end position="276"/>
    </location>
</feature>
<dbReference type="RefSeq" id="WP_152214002.1">
    <property type="nucleotide sequence ID" value="NZ_WFLN01000011.1"/>
</dbReference>
<keyword evidence="6" id="KW-1185">Reference proteome</keyword>
<accession>A0A833JAU4</accession>
<evidence type="ECO:0000313" key="6">
    <source>
        <dbReference type="Proteomes" id="UP000442694"/>
    </source>
</evidence>
<evidence type="ECO:0000313" key="5">
    <source>
        <dbReference type="EMBL" id="KAB8027740.1"/>
    </source>
</evidence>
<dbReference type="PANTHER" id="PTHR43042">
    <property type="entry name" value="SAM-DEPENDENT METHYLTRANSFERASE"/>
    <property type="match status" value="1"/>
</dbReference>
<keyword evidence="3" id="KW-0949">S-adenosyl-L-methionine</keyword>
<dbReference type="AlphaFoldDB" id="A0A833JAU4"/>
<dbReference type="GO" id="GO:0032259">
    <property type="term" value="P:methylation"/>
    <property type="evidence" value="ECO:0007669"/>
    <property type="project" value="UniProtKB-KW"/>
</dbReference>
<dbReference type="Gene3D" id="3.30.750.80">
    <property type="entry name" value="RNA methyltransferase domain (HRMD) like"/>
    <property type="match status" value="1"/>
</dbReference>